<accession>A6JXQ8</accession>
<dbReference type="AlphaFoldDB" id="A6JXQ8"/>
<dbReference type="EMBL" id="CH474005">
    <property type="protein sequence ID" value="EDL96351.1"/>
    <property type="molecule type" value="Genomic_DNA"/>
</dbReference>
<dbReference type="Proteomes" id="UP000234681">
    <property type="component" value="Chromosome 3"/>
</dbReference>
<name>A6JXQ8_RAT</name>
<reference evidence="1 2" key="1">
    <citation type="submission" date="2005-09" db="EMBL/GenBank/DDBJ databases">
        <authorList>
            <person name="Mural R.J."/>
            <person name="Li P.W."/>
            <person name="Adams M.D."/>
            <person name="Amanatides P.G."/>
            <person name="Baden-Tillson H."/>
            <person name="Barnstead M."/>
            <person name="Chin S.H."/>
            <person name="Dew I."/>
            <person name="Evans C.A."/>
            <person name="Ferriera S."/>
            <person name="Flanigan M."/>
            <person name="Fosler C."/>
            <person name="Glodek A."/>
            <person name="Gu Z."/>
            <person name="Holt R.A."/>
            <person name="Jennings D."/>
            <person name="Kraft C.L."/>
            <person name="Lu F."/>
            <person name="Nguyen T."/>
            <person name="Nusskern D.R."/>
            <person name="Pfannkoch C.M."/>
            <person name="Sitter C."/>
            <person name="Sutton G.G."/>
            <person name="Venter J.C."/>
            <person name="Wang Z."/>
            <person name="Woodage T."/>
            <person name="Zheng X.H."/>
            <person name="Zhong F."/>
        </authorList>
    </citation>
    <scope>NUCLEOTIDE SEQUENCE [LARGE SCALE GENOMIC DNA]</scope>
    <source>
        <strain>BN</strain>
        <strain evidence="2">Sprague-Dawley</strain>
    </source>
</reference>
<gene>
    <name evidence="1" type="ORF">rCG_32412</name>
</gene>
<protein>
    <submittedName>
        <fullName evidence="1">RCG32412</fullName>
    </submittedName>
</protein>
<evidence type="ECO:0000313" key="2">
    <source>
        <dbReference type="Proteomes" id="UP000234681"/>
    </source>
</evidence>
<sequence>MNKVKSAIHITSTSQEQGKINVSLPSHLPACLLSISLSRQSVQGPAHEMVPSQAESFWDQSTITVVPQRPFHGPIRPRTSLI</sequence>
<organism evidence="1 2">
    <name type="scientific">Rattus norvegicus</name>
    <name type="common">Rat</name>
    <dbReference type="NCBI Taxonomy" id="10116"/>
    <lineage>
        <taxon>Eukaryota</taxon>
        <taxon>Metazoa</taxon>
        <taxon>Chordata</taxon>
        <taxon>Craniata</taxon>
        <taxon>Vertebrata</taxon>
        <taxon>Euteleostomi</taxon>
        <taxon>Mammalia</taxon>
        <taxon>Eutheria</taxon>
        <taxon>Euarchontoglires</taxon>
        <taxon>Glires</taxon>
        <taxon>Rodentia</taxon>
        <taxon>Myomorpha</taxon>
        <taxon>Muroidea</taxon>
        <taxon>Muridae</taxon>
        <taxon>Murinae</taxon>
        <taxon>Rattus</taxon>
    </lineage>
</organism>
<proteinExistence type="predicted"/>
<evidence type="ECO:0000313" key="1">
    <source>
        <dbReference type="EMBL" id="EDL96351.1"/>
    </source>
</evidence>